<evidence type="ECO:0000313" key="3">
    <source>
        <dbReference type="EMBL" id="CAI5768057.1"/>
    </source>
</evidence>
<accession>A0AA35JZI8</accession>
<dbReference type="Pfam" id="PF13837">
    <property type="entry name" value="Myb_DNA-bind_4"/>
    <property type="match status" value="1"/>
</dbReference>
<keyword evidence="4" id="KW-1185">Reference proteome</keyword>
<dbReference type="AlphaFoldDB" id="A0AA35JZI8"/>
<evidence type="ECO:0000259" key="2">
    <source>
        <dbReference type="Pfam" id="PF13837"/>
    </source>
</evidence>
<feature type="region of interest" description="Disordered" evidence="1">
    <location>
        <begin position="160"/>
        <end position="184"/>
    </location>
</feature>
<gene>
    <name evidence="3" type="ORF">PODLI_1B012353</name>
</gene>
<feature type="compositionally biased region" description="Acidic residues" evidence="1">
    <location>
        <begin position="175"/>
        <end position="184"/>
    </location>
</feature>
<dbReference type="PANTHER" id="PTHR47595:SF1">
    <property type="entry name" value="MYB_SANT-LIKE DNA-BINDING DOMAIN-CONTAINING PROTEIN"/>
    <property type="match status" value="1"/>
</dbReference>
<protein>
    <recommendedName>
        <fullName evidence="2">Myb/SANT-like DNA-binding domain-containing protein</fullName>
    </recommendedName>
</protein>
<evidence type="ECO:0000313" key="4">
    <source>
        <dbReference type="Proteomes" id="UP001178461"/>
    </source>
</evidence>
<dbReference type="InterPro" id="IPR044822">
    <property type="entry name" value="Myb_DNA-bind_4"/>
</dbReference>
<name>A0AA35JZI8_9SAUR</name>
<sequence length="435" mass="48348">MTGNSSAGTSNGRKGRGVSWRLQETLNLLDIWGEQKIQDQLRNSHQNIDFFEYIAQKMATRGHRRTALECRSKTKVMRLEYKRVIDHNSKAGSSKVTCPFYEQLHRILQGNASMKPSRVGRTLSFHLVPQPEAAQEQPQPAAEEIIPPDVHVVNVGEYLKQEDSDDTGMVTGNGTEEDTAEAGENDMAAMKEEDSNEGSGRDLDYQRPQVNQISPSHQDAHVNTEPPVAHPPPAPSPLADFAILRPKKRKGAETLFQELLQQSREEQEELLLEMGRDREVALSLLKTLRQDAAGCREERRQIMETMRAHDEILKGLAASLSSLTDAFASHPQARTPRPGVPNSAAAQRGHARPNDENCSPRSPLRRLHSNNLSSSLFPANNTHHHKELGLAKKSAEQTVRIASDGVRHGNLKTGEVRLASRIHATPQSWEGLTSE</sequence>
<reference evidence="3" key="1">
    <citation type="submission" date="2022-12" db="EMBL/GenBank/DDBJ databases">
        <authorList>
            <person name="Alioto T."/>
            <person name="Alioto T."/>
            <person name="Gomez Garrido J."/>
        </authorList>
    </citation>
    <scope>NUCLEOTIDE SEQUENCE</scope>
</reference>
<feature type="domain" description="Myb/SANT-like DNA-binding" evidence="2">
    <location>
        <begin position="19"/>
        <end position="107"/>
    </location>
</feature>
<feature type="region of interest" description="Disordered" evidence="1">
    <location>
        <begin position="212"/>
        <end position="237"/>
    </location>
</feature>
<dbReference type="Gene3D" id="1.10.10.60">
    <property type="entry name" value="Homeodomain-like"/>
    <property type="match status" value="1"/>
</dbReference>
<organism evidence="3 4">
    <name type="scientific">Podarcis lilfordi</name>
    <name type="common">Lilford's wall lizard</name>
    <dbReference type="NCBI Taxonomy" id="74358"/>
    <lineage>
        <taxon>Eukaryota</taxon>
        <taxon>Metazoa</taxon>
        <taxon>Chordata</taxon>
        <taxon>Craniata</taxon>
        <taxon>Vertebrata</taxon>
        <taxon>Euteleostomi</taxon>
        <taxon>Lepidosauria</taxon>
        <taxon>Squamata</taxon>
        <taxon>Bifurcata</taxon>
        <taxon>Unidentata</taxon>
        <taxon>Episquamata</taxon>
        <taxon>Laterata</taxon>
        <taxon>Lacertibaenia</taxon>
        <taxon>Lacertidae</taxon>
        <taxon>Podarcis</taxon>
    </lineage>
</organism>
<dbReference type="EMBL" id="OX395127">
    <property type="protein sequence ID" value="CAI5768057.1"/>
    <property type="molecule type" value="Genomic_DNA"/>
</dbReference>
<evidence type="ECO:0000256" key="1">
    <source>
        <dbReference type="SAM" id="MobiDB-lite"/>
    </source>
</evidence>
<feature type="region of interest" description="Disordered" evidence="1">
    <location>
        <begin position="328"/>
        <end position="381"/>
    </location>
</feature>
<dbReference type="PANTHER" id="PTHR47595">
    <property type="entry name" value="HEAT SHOCK 70 KDA PROTEIN 14"/>
    <property type="match status" value="1"/>
</dbReference>
<dbReference type="Proteomes" id="UP001178461">
    <property type="component" value="Chromosome 2"/>
</dbReference>
<proteinExistence type="predicted"/>